<dbReference type="GO" id="GO:0003676">
    <property type="term" value="F:nucleic acid binding"/>
    <property type="evidence" value="ECO:0007669"/>
    <property type="project" value="InterPro"/>
</dbReference>
<dbReference type="RefSeq" id="WP_151902360.1">
    <property type="nucleotide sequence ID" value="NZ_CP045032.1"/>
</dbReference>
<comment type="similarity">
    <text evidence="6">Belongs to the helicase family. DinG subfamily.</text>
</comment>
<feature type="domain" description="Helicase ATP-binding" evidence="11">
    <location>
        <begin position="31"/>
        <end position="276"/>
    </location>
</feature>
<dbReference type="InterPro" id="IPR014013">
    <property type="entry name" value="Helic_SF1/SF2_ATP-bd_DinG/Rad3"/>
</dbReference>
<dbReference type="InterPro" id="IPR014001">
    <property type="entry name" value="Helicase_ATP-bd"/>
</dbReference>
<dbReference type="KEGG" id="cuo:CUROG_02730"/>
<dbReference type="Gene3D" id="3.40.50.300">
    <property type="entry name" value="P-loop containing nucleotide triphosphate hydrolases"/>
    <property type="match status" value="2"/>
</dbReference>
<evidence type="ECO:0000256" key="8">
    <source>
        <dbReference type="ARBA" id="ARBA00048954"/>
    </source>
</evidence>
<evidence type="ECO:0000256" key="7">
    <source>
        <dbReference type="ARBA" id="ARBA00044969"/>
    </source>
</evidence>
<dbReference type="FunFam" id="3.40.50.300:FF:000437">
    <property type="entry name" value="ATP-dependent DNA helicase DinG"/>
    <property type="match status" value="1"/>
</dbReference>
<evidence type="ECO:0000313" key="13">
    <source>
        <dbReference type="EMBL" id="QFQ01935.1"/>
    </source>
</evidence>
<evidence type="ECO:0000256" key="4">
    <source>
        <dbReference type="ARBA" id="ARBA00022806"/>
    </source>
</evidence>
<keyword evidence="3 13" id="KW-0378">Hydrolase</keyword>
<proteinExistence type="inferred from homology"/>
<dbReference type="SUPFAM" id="SSF52540">
    <property type="entry name" value="P-loop containing nucleoside triphosphate hydrolases"/>
    <property type="match status" value="1"/>
</dbReference>
<dbReference type="InterPro" id="IPR027417">
    <property type="entry name" value="P-loop_NTPase"/>
</dbReference>
<dbReference type="PANTHER" id="PTHR11472">
    <property type="entry name" value="DNA REPAIR DEAD HELICASE RAD3/XP-D SUBFAMILY MEMBER"/>
    <property type="match status" value="1"/>
</dbReference>
<feature type="domain" description="Helicase ATP-binding" evidence="12">
    <location>
        <begin position="9"/>
        <end position="296"/>
    </location>
</feature>
<evidence type="ECO:0000256" key="6">
    <source>
        <dbReference type="ARBA" id="ARBA00038058"/>
    </source>
</evidence>
<accession>A0A5J6Z8G4</accession>
<comment type="catalytic activity">
    <reaction evidence="8">
        <text>ATP + H2O = ADP + phosphate + H(+)</text>
        <dbReference type="Rhea" id="RHEA:13065"/>
        <dbReference type="ChEBI" id="CHEBI:15377"/>
        <dbReference type="ChEBI" id="CHEBI:15378"/>
        <dbReference type="ChEBI" id="CHEBI:30616"/>
        <dbReference type="ChEBI" id="CHEBI:43474"/>
        <dbReference type="ChEBI" id="CHEBI:456216"/>
        <dbReference type="EC" id="5.6.2.3"/>
    </reaction>
</comment>
<evidence type="ECO:0000259" key="12">
    <source>
        <dbReference type="PROSITE" id="PS51193"/>
    </source>
</evidence>
<keyword evidence="5" id="KW-0067">ATP-binding</keyword>
<dbReference type="InterPro" id="IPR045028">
    <property type="entry name" value="DinG/Rad3-like"/>
</dbReference>
<dbReference type="GO" id="GO:0005524">
    <property type="term" value="F:ATP binding"/>
    <property type="evidence" value="ECO:0007669"/>
    <property type="project" value="UniProtKB-KW"/>
</dbReference>
<comment type="cofactor">
    <cofactor evidence="1">
        <name>[4Fe-4S] cluster</name>
        <dbReference type="ChEBI" id="CHEBI:49883"/>
    </cofactor>
</comment>
<evidence type="ECO:0000256" key="3">
    <source>
        <dbReference type="ARBA" id="ARBA00022801"/>
    </source>
</evidence>
<dbReference type="SMART" id="SM00491">
    <property type="entry name" value="HELICc2"/>
    <property type="match status" value="1"/>
</dbReference>
<evidence type="ECO:0000259" key="11">
    <source>
        <dbReference type="PROSITE" id="PS51192"/>
    </source>
</evidence>
<dbReference type="GO" id="GO:0016887">
    <property type="term" value="F:ATP hydrolysis activity"/>
    <property type="evidence" value="ECO:0007669"/>
    <property type="project" value="RHEA"/>
</dbReference>
<evidence type="ECO:0000256" key="9">
    <source>
        <dbReference type="ARBA" id="ARBA00073590"/>
    </source>
</evidence>
<dbReference type="EC" id="5.6.2.3" evidence="7"/>
<dbReference type="AlphaFoldDB" id="A0A5J6Z8G4"/>
<dbReference type="PANTHER" id="PTHR11472:SF34">
    <property type="entry name" value="REGULATOR OF TELOMERE ELONGATION HELICASE 1"/>
    <property type="match status" value="1"/>
</dbReference>
<dbReference type="PROSITE" id="PS51192">
    <property type="entry name" value="HELICASE_ATP_BIND_1"/>
    <property type="match status" value="1"/>
</dbReference>
<dbReference type="PROSITE" id="PS51193">
    <property type="entry name" value="HELICASE_ATP_BIND_2"/>
    <property type="match status" value="1"/>
</dbReference>
<reference evidence="14" key="1">
    <citation type="submission" date="2019-10" db="EMBL/GenBank/DDBJ databases">
        <title>Complete genome sequence of Corynebacterium urogenitalis DSM 108747, isolated from the genital tract of a cow.</title>
        <authorList>
            <person name="Ruckert C."/>
            <person name="Ballas P."/>
            <person name="Wagener K."/>
            <person name="Drillich M."/>
            <person name="Kaempfer P."/>
            <person name="Busse H.-J."/>
            <person name="Ehling-Schulz M."/>
        </authorList>
    </citation>
    <scope>NUCLEOTIDE SEQUENCE [LARGE SCALE GENOMIC DNA]</scope>
    <source>
        <strain evidence="14">LMM 1652</strain>
    </source>
</reference>
<protein>
    <recommendedName>
        <fullName evidence="9">ATP-dependent helicase DinG</fullName>
        <ecNumber evidence="7">5.6.2.3</ecNumber>
    </recommendedName>
    <alternativeName>
        <fullName evidence="10">DNA 5'-3' helicase DinG</fullName>
    </alternativeName>
</protein>
<dbReference type="SMART" id="SM00487">
    <property type="entry name" value="DEXDc"/>
    <property type="match status" value="1"/>
</dbReference>
<keyword evidence="14" id="KW-1185">Reference proteome</keyword>
<evidence type="ECO:0000256" key="10">
    <source>
        <dbReference type="ARBA" id="ARBA00079061"/>
    </source>
</evidence>
<evidence type="ECO:0000256" key="2">
    <source>
        <dbReference type="ARBA" id="ARBA00022741"/>
    </source>
</evidence>
<dbReference type="GO" id="GO:0006139">
    <property type="term" value="P:nucleobase-containing compound metabolic process"/>
    <property type="evidence" value="ECO:0007669"/>
    <property type="project" value="InterPro"/>
</dbReference>
<keyword evidence="2" id="KW-0547">Nucleotide-binding</keyword>
<dbReference type="OrthoDB" id="9805194at2"/>
<gene>
    <name evidence="13" type="primary">dinG</name>
    <name evidence="13" type="ORF">CUROG_02730</name>
</gene>
<evidence type="ECO:0000256" key="5">
    <source>
        <dbReference type="ARBA" id="ARBA00022840"/>
    </source>
</evidence>
<dbReference type="GO" id="GO:0043139">
    <property type="term" value="F:5'-3' DNA helicase activity"/>
    <property type="evidence" value="ECO:0007669"/>
    <property type="project" value="UniProtKB-EC"/>
</dbReference>
<keyword evidence="4 13" id="KW-0347">Helicase</keyword>
<sequence>MAGTQELLALAVDALGGKPREGQQKMADAVAKAMAEAKHLAVQAGTGTGKSLAYLIPAINHAMKGQLPVIVSTATIALQRQLVERDLPRLAEALKDELPRPLESAILKGRNNYLCLHKIHGATAEAESDTGMHPEAEALLSTAEVTRTGAQVKRIHEWAAETEDGDRDNLDRGVSDQAWRQVSVTSRECIGATRCPFGEQCFAELARQRAAEADVVVTNHALLAIDAMADAPILPEHDMVVVDEAHELVPRITSAATAELSPTGVAILAKRAEKIGPKDTGTDLEEACDAWTTALDEVIANSAPVGAPDSVIGRWTSVPAGLEIPLAALRDAAWKANRKVSGVPASEFANDPAKAAERQAVMAATEDLHDTVVRILEASAPGAANNADDLLGEDVVWLSTDGQRKQVCVAPLSVADLLRQRLFGQSTVILTSATLALGGQFNAMMAQWGLSSSATTLDVGTPFDAKTHGILYVATHLPRPGRDGLSAEAIDEAAQLINAAGGRTLGLFSSRRAAEEMADELRSVVPYDILLQGEDSMSSLVEQFREQESTCLFGTLGLWQGVDVPGQSLSLVLIDRLPFPRPDDPLMKARQDAAVKAGRNGFMEVAATHAALLLAQGAGRLLRSVDDKGVVAVLDQRLATARYGGFLRASMPDFWETSDPKTAKAALRRLSKAAKS</sequence>
<organism evidence="13 14">
    <name type="scientific">Corynebacterium urogenitale</name>
    <dbReference type="NCBI Taxonomy" id="2487892"/>
    <lineage>
        <taxon>Bacteria</taxon>
        <taxon>Bacillati</taxon>
        <taxon>Actinomycetota</taxon>
        <taxon>Actinomycetes</taxon>
        <taxon>Mycobacteriales</taxon>
        <taxon>Corynebacteriaceae</taxon>
        <taxon>Corynebacterium</taxon>
    </lineage>
</organism>
<dbReference type="EMBL" id="CP045032">
    <property type="protein sequence ID" value="QFQ01935.1"/>
    <property type="molecule type" value="Genomic_DNA"/>
</dbReference>
<name>A0A5J6Z8G4_9CORY</name>
<evidence type="ECO:0000256" key="1">
    <source>
        <dbReference type="ARBA" id="ARBA00001966"/>
    </source>
</evidence>
<dbReference type="Pfam" id="PF13307">
    <property type="entry name" value="Helicase_C_2"/>
    <property type="match status" value="1"/>
</dbReference>
<dbReference type="Pfam" id="PF00270">
    <property type="entry name" value="DEAD"/>
    <property type="match status" value="1"/>
</dbReference>
<dbReference type="InterPro" id="IPR006555">
    <property type="entry name" value="ATP-dep_Helicase_C"/>
</dbReference>
<dbReference type="Proteomes" id="UP000326711">
    <property type="component" value="Chromosome"/>
</dbReference>
<dbReference type="InterPro" id="IPR011545">
    <property type="entry name" value="DEAD/DEAH_box_helicase_dom"/>
</dbReference>
<evidence type="ECO:0000313" key="14">
    <source>
        <dbReference type="Proteomes" id="UP000326711"/>
    </source>
</evidence>